<evidence type="ECO:0000313" key="3">
    <source>
        <dbReference type="Proteomes" id="UP001500751"/>
    </source>
</evidence>
<organism evidence="2 3">
    <name type="scientific">Catenulispora yoronensis</name>
    <dbReference type="NCBI Taxonomy" id="450799"/>
    <lineage>
        <taxon>Bacteria</taxon>
        <taxon>Bacillati</taxon>
        <taxon>Actinomycetota</taxon>
        <taxon>Actinomycetes</taxon>
        <taxon>Catenulisporales</taxon>
        <taxon>Catenulisporaceae</taxon>
        <taxon>Catenulispora</taxon>
    </lineage>
</organism>
<evidence type="ECO:0000313" key="2">
    <source>
        <dbReference type="EMBL" id="GAA2022331.1"/>
    </source>
</evidence>
<dbReference type="SUPFAM" id="SSF54593">
    <property type="entry name" value="Glyoxalase/Bleomycin resistance protein/Dihydroxybiphenyl dioxygenase"/>
    <property type="match status" value="1"/>
</dbReference>
<accession>A0ABP5FAM0</accession>
<dbReference type="InterPro" id="IPR037523">
    <property type="entry name" value="VOC_core"/>
</dbReference>
<sequence length="148" mass="16022">MDLKLEVVVVPVTDVDRAKAFYTEQLGFRLDADFPVDDGYRVVQATPPGSECSIIFGDGLSAAAPGTYQGLLLVVTDIVAARAELIGRGVAVSEPFRDVSGVFHRPGETEREPGLHPERASYGSFAAFEDPDGNPWFLQEITQRAPGR</sequence>
<dbReference type="EMBL" id="BAAAQN010000008">
    <property type="protein sequence ID" value="GAA2022331.1"/>
    <property type="molecule type" value="Genomic_DNA"/>
</dbReference>
<dbReference type="PANTHER" id="PTHR36437:SF2">
    <property type="entry name" value="GLYOXALASE_BLEOMYCIN RESISTANCE PROTEIN_DIOXYGENASE"/>
    <property type="match status" value="1"/>
</dbReference>
<dbReference type="InterPro" id="IPR029068">
    <property type="entry name" value="Glyas_Bleomycin-R_OHBP_Dase"/>
</dbReference>
<gene>
    <name evidence="2" type="ORF">GCM10009839_19640</name>
</gene>
<evidence type="ECO:0000259" key="1">
    <source>
        <dbReference type="PROSITE" id="PS51819"/>
    </source>
</evidence>
<dbReference type="Pfam" id="PF00903">
    <property type="entry name" value="Glyoxalase"/>
    <property type="match status" value="1"/>
</dbReference>
<comment type="caution">
    <text evidence="2">The sequence shown here is derived from an EMBL/GenBank/DDBJ whole genome shotgun (WGS) entry which is preliminary data.</text>
</comment>
<feature type="domain" description="VOC" evidence="1">
    <location>
        <begin position="4"/>
        <end position="141"/>
    </location>
</feature>
<keyword evidence="3" id="KW-1185">Reference proteome</keyword>
<dbReference type="PROSITE" id="PS51819">
    <property type="entry name" value="VOC"/>
    <property type="match status" value="1"/>
</dbReference>
<proteinExistence type="predicted"/>
<dbReference type="RefSeq" id="WP_344665205.1">
    <property type="nucleotide sequence ID" value="NZ_BAAAQN010000008.1"/>
</dbReference>
<name>A0ABP5FAM0_9ACTN</name>
<protein>
    <recommendedName>
        <fullName evidence="1">VOC domain-containing protein</fullName>
    </recommendedName>
</protein>
<dbReference type="Proteomes" id="UP001500751">
    <property type="component" value="Unassembled WGS sequence"/>
</dbReference>
<reference evidence="3" key="1">
    <citation type="journal article" date="2019" name="Int. J. Syst. Evol. Microbiol.">
        <title>The Global Catalogue of Microorganisms (GCM) 10K type strain sequencing project: providing services to taxonomists for standard genome sequencing and annotation.</title>
        <authorList>
            <consortium name="The Broad Institute Genomics Platform"/>
            <consortium name="The Broad Institute Genome Sequencing Center for Infectious Disease"/>
            <person name="Wu L."/>
            <person name="Ma J."/>
        </authorList>
    </citation>
    <scope>NUCLEOTIDE SEQUENCE [LARGE SCALE GENOMIC DNA]</scope>
    <source>
        <strain evidence="3">JCM 16014</strain>
    </source>
</reference>
<dbReference type="PANTHER" id="PTHR36437">
    <property type="entry name" value="GLYOXALASE/BLEOMYCIN RESISTANCE PROTEIN/DIOXYGENASE"/>
    <property type="match status" value="1"/>
</dbReference>
<dbReference type="InterPro" id="IPR004360">
    <property type="entry name" value="Glyas_Fos-R_dOase_dom"/>
</dbReference>
<dbReference type="Gene3D" id="3.10.180.10">
    <property type="entry name" value="2,3-Dihydroxybiphenyl 1,2-Dioxygenase, domain 1"/>
    <property type="match status" value="1"/>
</dbReference>